<feature type="transmembrane region" description="Helical" evidence="8">
    <location>
        <begin position="20"/>
        <end position="42"/>
    </location>
</feature>
<dbReference type="HOGENOM" id="CLU_019602_1_0_4"/>
<evidence type="ECO:0000313" key="10">
    <source>
        <dbReference type="EMBL" id="AHG65109.1"/>
    </source>
</evidence>
<dbReference type="Pfam" id="PF00528">
    <property type="entry name" value="BPD_transp_1"/>
    <property type="match status" value="1"/>
</dbReference>
<gene>
    <name evidence="10" type="ORF">MIM_c30450</name>
</gene>
<dbReference type="SUPFAM" id="SSF161098">
    <property type="entry name" value="MetI-like"/>
    <property type="match status" value="1"/>
</dbReference>
<dbReference type="NCBIfam" id="TIGR01726">
    <property type="entry name" value="HEQRo_perm_3TM"/>
    <property type="match status" value="1"/>
</dbReference>
<keyword evidence="4" id="KW-1003">Cell membrane</keyword>
<keyword evidence="5 8" id="KW-0812">Transmembrane</keyword>
<dbReference type="Gene3D" id="1.10.3720.10">
    <property type="entry name" value="MetI-like"/>
    <property type="match status" value="1"/>
</dbReference>
<dbReference type="InterPro" id="IPR035906">
    <property type="entry name" value="MetI-like_sf"/>
</dbReference>
<organism evidence="10 11">
    <name type="scientific">Advenella mimigardefordensis (strain DSM 17166 / LMG 22922 / DPN7)</name>
    <dbReference type="NCBI Taxonomy" id="1247726"/>
    <lineage>
        <taxon>Bacteria</taxon>
        <taxon>Pseudomonadati</taxon>
        <taxon>Pseudomonadota</taxon>
        <taxon>Betaproteobacteria</taxon>
        <taxon>Burkholderiales</taxon>
        <taxon>Alcaligenaceae</taxon>
    </lineage>
</organism>
<dbReference type="InterPro" id="IPR000515">
    <property type="entry name" value="MetI-like"/>
</dbReference>
<dbReference type="PANTHER" id="PTHR30614:SF36">
    <property type="entry name" value="ABC TRANSPORTER MEMBRANE-SPANNING PERMEASE-GLUTAMINE TRANSPORT"/>
    <property type="match status" value="1"/>
</dbReference>
<dbReference type="eggNOG" id="COG0765">
    <property type="taxonomic scope" value="Bacteria"/>
</dbReference>
<dbReference type="InterPro" id="IPR010065">
    <property type="entry name" value="AA_ABC_transptr_permease_3TM"/>
</dbReference>
<dbReference type="RefSeq" id="WP_025373770.1">
    <property type="nucleotide sequence ID" value="NZ_CP003915.1"/>
</dbReference>
<dbReference type="EMBL" id="CP003915">
    <property type="protein sequence ID" value="AHG65109.1"/>
    <property type="molecule type" value="Genomic_DNA"/>
</dbReference>
<evidence type="ECO:0000313" key="11">
    <source>
        <dbReference type="Proteomes" id="UP000019095"/>
    </source>
</evidence>
<dbReference type="GO" id="GO:0022857">
    <property type="term" value="F:transmembrane transporter activity"/>
    <property type="evidence" value="ECO:0007669"/>
    <property type="project" value="InterPro"/>
</dbReference>
<dbReference type="STRING" id="1247726.MIM_c30450"/>
<dbReference type="KEGG" id="amim:MIM_c30450"/>
<evidence type="ECO:0000256" key="5">
    <source>
        <dbReference type="ARBA" id="ARBA00022692"/>
    </source>
</evidence>
<evidence type="ECO:0000256" key="2">
    <source>
        <dbReference type="ARBA" id="ARBA00010072"/>
    </source>
</evidence>
<feature type="transmembrane region" description="Helical" evidence="8">
    <location>
        <begin position="148"/>
        <end position="168"/>
    </location>
</feature>
<feature type="transmembrane region" description="Helical" evidence="8">
    <location>
        <begin position="188"/>
        <end position="208"/>
    </location>
</feature>
<protein>
    <submittedName>
        <fullName evidence="10">Putative amino acid ABC transporter permease protein</fullName>
    </submittedName>
</protein>
<dbReference type="Proteomes" id="UP000019095">
    <property type="component" value="Chromosome"/>
</dbReference>
<dbReference type="OrthoDB" id="7026155at2"/>
<keyword evidence="3 8" id="KW-0813">Transport</keyword>
<evidence type="ECO:0000259" key="9">
    <source>
        <dbReference type="PROSITE" id="PS50928"/>
    </source>
</evidence>
<dbReference type="PATRIC" id="fig|1247726.3.peg.3353"/>
<dbReference type="GO" id="GO:0006865">
    <property type="term" value="P:amino acid transport"/>
    <property type="evidence" value="ECO:0007669"/>
    <property type="project" value="TreeGrafter"/>
</dbReference>
<keyword evidence="7 8" id="KW-0472">Membrane</keyword>
<sequence length="227" mass="25505">MNALLENYVFVLKGLQLTITLALTTLFFATIISGILGVLFTLKNRLIRLPIYLYMEFFRAIPLVVNIFCIYFVLPLFDLQLSPFWAVTIGLTLWGSANGIEIVRGGILSIDSHQWKSAWALGLSTYETYRYIIVPQALKAIIPPFTGLLTLLIQATSLGALVGVSEFLKVSQIIVERSTIMGGTTPAFNVYACVLLVYFVICSLLTWLSRYLERRLNSPVRIRTDQV</sequence>
<dbReference type="PANTHER" id="PTHR30614">
    <property type="entry name" value="MEMBRANE COMPONENT OF AMINO ACID ABC TRANSPORTER"/>
    <property type="match status" value="1"/>
</dbReference>
<dbReference type="CDD" id="cd06261">
    <property type="entry name" value="TM_PBP2"/>
    <property type="match status" value="1"/>
</dbReference>
<proteinExistence type="inferred from homology"/>
<evidence type="ECO:0000256" key="4">
    <source>
        <dbReference type="ARBA" id="ARBA00022475"/>
    </source>
</evidence>
<reference evidence="10 11" key="1">
    <citation type="journal article" date="2014" name="Microbiology">
        <title>Unravelling the complete genome sequence of Advenella mimigardefordensis strain DPN7T and novel insights in the catabolism of the xenobiotic polythioester precursor 3,3'-dithiodipropionate.</title>
        <authorList>
            <person name="Wubbeler J.H."/>
            <person name="Hiessl S."/>
            <person name="Schuldes J."/>
            <person name="Thurmer A."/>
            <person name="Daniel R."/>
            <person name="Steinbuchel A."/>
        </authorList>
    </citation>
    <scope>NUCLEOTIDE SEQUENCE [LARGE SCALE GENOMIC DNA]</scope>
    <source>
        <strain evidence="11">DSM 17166 / LMG 22922 / DPN7</strain>
    </source>
</reference>
<keyword evidence="6 8" id="KW-1133">Transmembrane helix</keyword>
<feature type="transmembrane region" description="Helical" evidence="8">
    <location>
        <begin position="83"/>
        <end position="103"/>
    </location>
</feature>
<evidence type="ECO:0000256" key="8">
    <source>
        <dbReference type="RuleBase" id="RU363032"/>
    </source>
</evidence>
<keyword evidence="11" id="KW-1185">Reference proteome</keyword>
<evidence type="ECO:0000256" key="3">
    <source>
        <dbReference type="ARBA" id="ARBA00022448"/>
    </source>
</evidence>
<comment type="similarity">
    <text evidence="2">Belongs to the binding-protein-dependent transport system permease family. HisMQ subfamily.</text>
</comment>
<comment type="subcellular location">
    <subcellularLocation>
        <location evidence="1">Cell inner membrane</location>
        <topology evidence="1">Multi-pass membrane protein</topology>
    </subcellularLocation>
    <subcellularLocation>
        <location evidence="8">Cell membrane</location>
        <topology evidence="8">Multi-pass membrane protein</topology>
    </subcellularLocation>
</comment>
<dbReference type="GO" id="GO:0043190">
    <property type="term" value="C:ATP-binding cassette (ABC) transporter complex"/>
    <property type="evidence" value="ECO:0007669"/>
    <property type="project" value="InterPro"/>
</dbReference>
<name>W0PE02_ADVMD</name>
<dbReference type="PROSITE" id="PS50928">
    <property type="entry name" value="ABC_TM1"/>
    <property type="match status" value="1"/>
</dbReference>
<dbReference type="AlphaFoldDB" id="W0PE02"/>
<evidence type="ECO:0000256" key="1">
    <source>
        <dbReference type="ARBA" id="ARBA00004429"/>
    </source>
</evidence>
<evidence type="ECO:0000256" key="7">
    <source>
        <dbReference type="ARBA" id="ARBA00023136"/>
    </source>
</evidence>
<feature type="domain" description="ABC transmembrane type-1" evidence="9">
    <location>
        <begin position="15"/>
        <end position="209"/>
    </location>
</feature>
<dbReference type="InterPro" id="IPR043429">
    <property type="entry name" value="ArtM/GltK/GlnP/TcyL/YhdX-like"/>
</dbReference>
<feature type="transmembrane region" description="Helical" evidence="8">
    <location>
        <begin position="54"/>
        <end position="77"/>
    </location>
</feature>
<accession>W0PE02</accession>
<evidence type="ECO:0000256" key="6">
    <source>
        <dbReference type="ARBA" id="ARBA00022989"/>
    </source>
</evidence>